<dbReference type="HOGENOM" id="CLU_2426037_0_0_0"/>
<gene>
    <name evidence="2" type="ordered locus">TTHB003</name>
</gene>
<dbReference type="AlphaFoldDB" id="Q53WF1"/>
<dbReference type="Proteomes" id="UP000000532">
    <property type="component" value="Plasmid pTT27"/>
</dbReference>
<feature type="transmembrane region" description="Helical" evidence="1">
    <location>
        <begin position="12"/>
        <end position="31"/>
    </location>
</feature>
<accession>Q53WF1</accession>
<evidence type="ECO:0000256" key="1">
    <source>
        <dbReference type="SAM" id="Phobius"/>
    </source>
</evidence>
<evidence type="ECO:0000313" key="2">
    <source>
        <dbReference type="EMBL" id="BAD71799.1"/>
    </source>
</evidence>
<name>Q53WF1_THET8</name>
<dbReference type="PATRIC" id="fig|300852.9.peg.1947"/>
<dbReference type="GeneID" id="3169517"/>
<protein>
    <recommendedName>
        <fullName evidence="4">Sel1 repeat family protein</fullName>
    </recommendedName>
</protein>
<keyword evidence="1" id="KW-1133">Transmembrane helix</keyword>
<evidence type="ECO:0000313" key="3">
    <source>
        <dbReference type="Proteomes" id="UP000000532"/>
    </source>
</evidence>
<dbReference type="EMBL" id="AP008227">
    <property type="protein sequence ID" value="BAD71799.1"/>
    <property type="molecule type" value="Genomic_DNA"/>
</dbReference>
<dbReference type="InterPro" id="IPR011990">
    <property type="entry name" value="TPR-like_helical_dom_sf"/>
</dbReference>
<dbReference type="RefSeq" id="WP_011229272.1">
    <property type="nucleotide sequence ID" value="NC_006462.1"/>
</dbReference>
<evidence type="ECO:0008006" key="4">
    <source>
        <dbReference type="Google" id="ProtNLM"/>
    </source>
</evidence>
<keyword evidence="2" id="KW-0614">Plasmid</keyword>
<dbReference type="SUPFAM" id="SSF81901">
    <property type="entry name" value="HCP-like"/>
    <property type="match status" value="1"/>
</dbReference>
<dbReference type="EnsemblBacteria" id="BAD71799">
    <property type="protein sequence ID" value="BAD71799"/>
    <property type="gene ID" value="BAD71799"/>
</dbReference>
<geneLocation type="plasmid" evidence="2 3">
    <name>pTT27</name>
</geneLocation>
<dbReference type="KEGG" id="ttj:TTHB003"/>
<proteinExistence type="predicted"/>
<reference evidence="2 3" key="1">
    <citation type="submission" date="2004-11" db="EMBL/GenBank/DDBJ databases">
        <title>Complete genome sequence of Thermus thermophilus HB8.</title>
        <authorList>
            <person name="Masui R."/>
            <person name="Kurokawa K."/>
            <person name="Nakagawa N."/>
            <person name="Tokunaga F."/>
            <person name="Koyama Y."/>
            <person name="Shibata T."/>
            <person name="Oshima T."/>
            <person name="Yokoyama S."/>
            <person name="Yasunaga T."/>
            <person name="Kuramitsu S."/>
        </authorList>
    </citation>
    <scope>NUCLEOTIDE SEQUENCE [LARGE SCALE GENOMIC DNA]</scope>
    <source>
        <strain evidence="3">ATCC 27634 / DSM 579 / HB8</strain>
        <plasmid evidence="2 3">pTT27</plasmid>
    </source>
</reference>
<organism evidence="2 3">
    <name type="scientific">Thermus thermophilus (strain ATCC 27634 / DSM 579 / HB8)</name>
    <dbReference type="NCBI Taxonomy" id="300852"/>
    <lineage>
        <taxon>Bacteria</taxon>
        <taxon>Thermotogati</taxon>
        <taxon>Deinococcota</taxon>
        <taxon>Deinococci</taxon>
        <taxon>Thermales</taxon>
        <taxon>Thermaceae</taxon>
        <taxon>Thermus</taxon>
    </lineage>
</organism>
<sequence length="91" mass="10125">MRQGRYDQAFPSIWLVVFVVVLGTKALAFSIQEGWQLVARAESGDQTALQTLIQAYQAQDPEAAAALGVLYLNGVVYPRDVAQAKEYFEWS</sequence>
<keyword evidence="1" id="KW-0812">Transmembrane</keyword>
<dbReference type="Gene3D" id="1.25.40.10">
    <property type="entry name" value="Tetratricopeptide repeat domain"/>
    <property type="match status" value="1"/>
</dbReference>
<keyword evidence="3" id="KW-1185">Reference proteome</keyword>
<keyword evidence="1" id="KW-0472">Membrane</keyword>